<evidence type="ECO:0000313" key="3">
    <source>
        <dbReference type="RefSeq" id="XP_017770450.1"/>
    </source>
</evidence>
<dbReference type="PROSITE" id="PS50017">
    <property type="entry name" value="DEATH_DOMAIN"/>
    <property type="match status" value="1"/>
</dbReference>
<dbReference type="InterPro" id="IPR021861">
    <property type="entry name" value="THO_THOC1"/>
</dbReference>
<evidence type="ECO:0000313" key="2">
    <source>
        <dbReference type="Proteomes" id="UP000695000"/>
    </source>
</evidence>
<reference evidence="3" key="1">
    <citation type="submission" date="2025-08" db="UniProtKB">
        <authorList>
            <consortium name="RefSeq"/>
        </authorList>
    </citation>
    <scope>IDENTIFICATION</scope>
    <source>
        <tissue evidence="3">Whole Larva</tissue>
    </source>
</reference>
<sequence>MNFDTIRLESRVLVKEALATKNVGPLLAKQKLYNRPDADVKTPFDQVFKDLLLDYIVDETNIGVLEDLITLSIESSRKGVTNLALPVNLLADIFDLFTLDSCEKMFSYVERHVNVLKEDLFFQACKNNLLRMCNDLLRRLSRSTATIFCGRILLFLAKFFPFSERSGLNVVSEFNLDNVTEYGAENIVMVTSKDEKKKPVLIDYNLYCKFWSLQDFFRNPTQCYNRVHWKVFCNQASCIISTFQGLKLEHLEKAASYTIEEDGNKEKIPYFSKYLTNQKLLDLQLYDVNFRRFVLMQFLILFQYLTSTVRFKSETYELKPDQKEVVQDYTDKIYQLLKETPPDGEKFAEIVKNILNREEHWNAWKNDGCPEFKKVLSNPVSEVYEKRESKVPLGDILKDAYSNGVHYMGNTELTKLWNLYPNNLDACKAKDRDFLPTLDSYFAEAIEQLNRNEPSLLRDGNFGWRALRLMARRSPHFFTLNPISELHSYLEMMVRKIVADKPGVVQENEQTVEIETNVLLQPDESAEDMKAVDGDDTDENYIRFKFAIVRMTQFHSFCEKLSTNWKTLALKLGYKQDEIQFIETQNTEAVDQARNLLHLWFEDDDDSTLENFLYILEGLQFDDVAEEVRIAIEQMKSLKDF</sequence>
<dbReference type="Pfam" id="PF00531">
    <property type="entry name" value="Death"/>
    <property type="match status" value="1"/>
</dbReference>
<dbReference type="Proteomes" id="UP000695000">
    <property type="component" value="Unplaced"/>
</dbReference>
<dbReference type="RefSeq" id="XP_017770450.1">
    <property type="nucleotide sequence ID" value="XM_017914961.1"/>
</dbReference>
<protein>
    <submittedName>
        <fullName evidence="3">THO complex subunit 1</fullName>
    </submittedName>
</protein>
<name>A0ABM1M7A0_NICVS</name>
<dbReference type="InterPro" id="IPR000488">
    <property type="entry name" value="Death_dom"/>
</dbReference>
<dbReference type="CDD" id="cd01670">
    <property type="entry name" value="Death"/>
    <property type="match status" value="1"/>
</dbReference>
<keyword evidence="2" id="KW-1185">Reference proteome</keyword>
<dbReference type="PANTHER" id="PTHR13265">
    <property type="entry name" value="THO COMPLEX SUBUNIT 1"/>
    <property type="match status" value="1"/>
</dbReference>
<dbReference type="SMART" id="SM00005">
    <property type="entry name" value="DEATH"/>
    <property type="match status" value="1"/>
</dbReference>
<dbReference type="Pfam" id="PF11957">
    <property type="entry name" value="efThoc1"/>
    <property type="match status" value="1"/>
</dbReference>
<accession>A0ABM1M7A0</accession>
<dbReference type="Gene3D" id="1.10.533.10">
    <property type="entry name" value="Death Domain, Fas"/>
    <property type="match status" value="1"/>
</dbReference>
<feature type="domain" description="Death" evidence="1">
    <location>
        <begin position="550"/>
        <end position="632"/>
    </location>
</feature>
<proteinExistence type="predicted"/>
<dbReference type="InterPro" id="IPR011029">
    <property type="entry name" value="DEATH-like_dom_sf"/>
</dbReference>
<dbReference type="PANTHER" id="PTHR13265:SF0">
    <property type="entry name" value="HPR1"/>
    <property type="match status" value="1"/>
</dbReference>
<gene>
    <name evidence="3" type="primary">LOC108558138</name>
</gene>
<dbReference type="GeneID" id="108558138"/>
<organism evidence="2 3">
    <name type="scientific">Nicrophorus vespilloides</name>
    <name type="common">Boreal carrion beetle</name>
    <dbReference type="NCBI Taxonomy" id="110193"/>
    <lineage>
        <taxon>Eukaryota</taxon>
        <taxon>Metazoa</taxon>
        <taxon>Ecdysozoa</taxon>
        <taxon>Arthropoda</taxon>
        <taxon>Hexapoda</taxon>
        <taxon>Insecta</taxon>
        <taxon>Pterygota</taxon>
        <taxon>Neoptera</taxon>
        <taxon>Endopterygota</taxon>
        <taxon>Coleoptera</taxon>
        <taxon>Polyphaga</taxon>
        <taxon>Staphyliniformia</taxon>
        <taxon>Silphidae</taxon>
        <taxon>Nicrophorinae</taxon>
        <taxon>Nicrophorus</taxon>
    </lineage>
</organism>
<evidence type="ECO:0000259" key="1">
    <source>
        <dbReference type="PROSITE" id="PS50017"/>
    </source>
</evidence>
<dbReference type="SUPFAM" id="SSF47986">
    <property type="entry name" value="DEATH domain"/>
    <property type="match status" value="1"/>
</dbReference>